<name>A0ABW0TQD3_9BACL</name>
<comment type="caution">
    <text evidence="1">The sequence shown here is derived from an EMBL/GenBank/DDBJ whole genome shotgun (WGS) entry which is preliminary data.</text>
</comment>
<sequence>MNDLTIKGATEICSITVPNIVGDFVEGKKSILAQQIEKVHGEKLKVVNQAVNMNRNRFKNLIDIIRADDGKGIV</sequence>
<protein>
    <submittedName>
        <fullName evidence="1">Uncharacterized protein</fullName>
    </submittedName>
</protein>
<dbReference type="EMBL" id="JBHSNO010000015">
    <property type="protein sequence ID" value="MFC5591069.1"/>
    <property type="molecule type" value="Genomic_DNA"/>
</dbReference>
<organism evidence="1 2">
    <name type="scientific">Sporosarcina soli</name>
    <dbReference type="NCBI Taxonomy" id="334736"/>
    <lineage>
        <taxon>Bacteria</taxon>
        <taxon>Bacillati</taxon>
        <taxon>Bacillota</taxon>
        <taxon>Bacilli</taxon>
        <taxon>Bacillales</taxon>
        <taxon>Caryophanaceae</taxon>
        <taxon>Sporosarcina</taxon>
    </lineage>
</organism>
<dbReference type="RefSeq" id="WP_381438396.1">
    <property type="nucleotide sequence ID" value="NZ_JBHSNO010000015.1"/>
</dbReference>
<accession>A0ABW0TQD3</accession>
<proteinExistence type="predicted"/>
<keyword evidence="2" id="KW-1185">Reference proteome</keyword>
<dbReference type="Proteomes" id="UP001596109">
    <property type="component" value="Unassembled WGS sequence"/>
</dbReference>
<gene>
    <name evidence="1" type="ORF">ACFPRA_19500</name>
</gene>
<reference evidence="2" key="1">
    <citation type="journal article" date="2019" name="Int. J. Syst. Evol. Microbiol.">
        <title>The Global Catalogue of Microorganisms (GCM) 10K type strain sequencing project: providing services to taxonomists for standard genome sequencing and annotation.</title>
        <authorList>
            <consortium name="The Broad Institute Genomics Platform"/>
            <consortium name="The Broad Institute Genome Sequencing Center for Infectious Disease"/>
            <person name="Wu L."/>
            <person name="Ma J."/>
        </authorList>
    </citation>
    <scope>NUCLEOTIDE SEQUENCE [LARGE SCALE GENOMIC DNA]</scope>
    <source>
        <strain evidence="2">CGMCC 4.1434</strain>
    </source>
</reference>
<evidence type="ECO:0000313" key="2">
    <source>
        <dbReference type="Proteomes" id="UP001596109"/>
    </source>
</evidence>
<evidence type="ECO:0000313" key="1">
    <source>
        <dbReference type="EMBL" id="MFC5591069.1"/>
    </source>
</evidence>